<dbReference type="Gene3D" id="1.10.3720.10">
    <property type="entry name" value="MetI-like"/>
    <property type="match status" value="1"/>
</dbReference>
<dbReference type="NCBIfam" id="TIGR01726">
    <property type="entry name" value="HEQRo_perm_3TM"/>
    <property type="match status" value="1"/>
</dbReference>
<evidence type="ECO:0000256" key="1">
    <source>
        <dbReference type="ARBA" id="ARBA00003159"/>
    </source>
</evidence>
<proteinExistence type="inferred from homology"/>
<feature type="domain" description="ABC transmembrane type-1" evidence="11">
    <location>
        <begin position="18"/>
        <end position="206"/>
    </location>
</feature>
<keyword evidence="9 10" id="KW-0472">Membrane</keyword>
<dbReference type="Pfam" id="PF00528">
    <property type="entry name" value="BPD_transp_1"/>
    <property type="match status" value="1"/>
</dbReference>
<dbReference type="PANTHER" id="PTHR30614:SF20">
    <property type="entry name" value="GLUTAMINE TRANSPORT SYSTEM PERMEASE PROTEIN GLNP"/>
    <property type="match status" value="1"/>
</dbReference>
<comment type="caution">
    <text evidence="12">The sequence shown here is derived from an EMBL/GenBank/DDBJ whole genome shotgun (WGS) entry which is preliminary data.</text>
</comment>
<dbReference type="SUPFAM" id="SSF161098">
    <property type="entry name" value="MetI-like"/>
    <property type="match status" value="1"/>
</dbReference>
<name>A0ABY1BEQ1_9PSED</name>
<comment type="subcellular location">
    <subcellularLocation>
        <location evidence="2">Cell inner membrane</location>
        <topology evidence="2">Multi-pass membrane protein</topology>
    </subcellularLocation>
    <subcellularLocation>
        <location evidence="10">Cell membrane</location>
        <topology evidence="10">Multi-pass membrane protein</topology>
    </subcellularLocation>
</comment>
<dbReference type="CDD" id="cd06261">
    <property type="entry name" value="TM_PBP2"/>
    <property type="match status" value="1"/>
</dbReference>
<organism evidence="12 13">
    <name type="scientific">Pseudomonas cuatrocienegasensis</name>
    <dbReference type="NCBI Taxonomy" id="543360"/>
    <lineage>
        <taxon>Bacteria</taxon>
        <taxon>Pseudomonadati</taxon>
        <taxon>Pseudomonadota</taxon>
        <taxon>Gammaproteobacteria</taxon>
        <taxon>Pseudomonadales</taxon>
        <taxon>Pseudomonadaceae</taxon>
        <taxon>Pseudomonas</taxon>
    </lineage>
</organism>
<evidence type="ECO:0000259" key="11">
    <source>
        <dbReference type="PROSITE" id="PS50928"/>
    </source>
</evidence>
<dbReference type="Proteomes" id="UP000198512">
    <property type="component" value="Unassembled WGS sequence"/>
</dbReference>
<evidence type="ECO:0000256" key="2">
    <source>
        <dbReference type="ARBA" id="ARBA00004429"/>
    </source>
</evidence>
<dbReference type="PANTHER" id="PTHR30614">
    <property type="entry name" value="MEMBRANE COMPONENT OF AMINO ACID ABC TRANSPORTER"/>
    <property type="match status" value="1"/>
</dbReference>
<feature type="transmembrane region" description="Helical" evidence="10">
    <location>
        <begin position="20"/>
        <end position="45"/>
    </location>
</feature>
<evidence type="ECO:0000256" key="7">
    <source>
        <dbReference type="ARBA" id="ARBA00022970"/>
    </source>
</evidence>
<keyword evidence="4 10" id="KW-0813">Transport</keyword>
<dbReference type="EMBL" id="FOFP01000008">
    <property type="protein sequence ID" value="SEQ67228.1"/>
    <property type="molecule type" value="Genomic_DNA"/>
</dbReference>
<evidence type="ECO:0000313" key="13">
    <source>
        <dbReference type="Proteomes" id="UP000198512"/>
    </source>
</evidence>
<evidence type="ECO:0000256" key="5">
    <source>
        <dbReference type="ARBA" id="ARBA00022475"/>
    </source>
</evidence>
<accession>A0ABY1BEQ1</accession>
<keyword evidence="5" id="KW-1003">Cell membrane</keyword>
<dbReference type="InterPro" id="IPR035906">
    <property type="entry name" value="MetI-like_sf"/>
</dbReference>
<feature type="transmembrane region" description="Helical" evidence="10">
    <location>
        <begin position="187"/>
        <end position="209"/>
    </location>
</feature>
<feature type="transmembrane region" description="Helical" evidence="10">
    <location>
        <begin position="66"/>
        <end position="96"/>
    </location>
</feature>
<keyword evidence="13" id="KW-1185">Reference proteome</keyword>
<dbReference type="RefSeq" id="WP_069519863.1">
    <property type="nucleotide sequence ID" value="NZ_FOFP01000008.1"/>
</dbReference>
<keyword evidence="7" id="KW-0029">Amino-acid transport</keyword>
<protein>
    <submittedName>
        <fullName evidence="12">Polar amino acid transport system permease protein</fullName>
    </submittedName>
</protein>
<evidence type="ECO:0000256" key="3">
    <source>
        <dbReference type="ARBA" id="ARBA00010072"/>
    </source>
</evidence>
<reference evidence="12 13" key="1">
    <citation type="submission" date="2016-10" db="EMBL/GenBank/DDBJ databases">
        <authorList>
            <person name="Varghese N."/>
            <person name="Submissions S."/>
        </authorList>
    </citation>
    <scope>NUCLEOTIDE SEQUENCE [LARGE SCALE GENOMIC DNA]</scope>
    <source>
        <strain evidence="12 13">CIP 109853</strain>
    </source>
</reference>
<sequence length="216" mass="23636">MFDMTVVLDYRGALLHGLWMTAWISALAIVLGLVIGVLAAIARVSSHRLWRALAAVYISALRGTPLLVQLAVIFFMLPLIGVQLPALLAAIIALALNSGASQAEILRGGFATLPPGQTEAAWDIGYTRWQVLRYVQLPQVLRATIPALVNETIDIIKNSSLVSTIAVTELMRVAHTYSSTTYRPIEFFLAAGLLYLLLTLTVSQAGRYLERRLRHA</sequence>
<keyword evidence="6 10" id="KW-0812">Transmembrane</keyword>
<gene>
    <name evidence="12" type="ORF">SAMN05216600_108143</name>
</gene>
<dbReference type="InterPro" id="IPR000515">
    <property type="entry name" value="MetI-like"/>
</dbReference>
<keyword evidence="8 10" id="KW-1133">Transmembrane helix</keyword>
<evidence type="ECO:0000256" key="4">
    <source>
        <dbReference type="ARBA" id="ARBA00022448"/>
    </source>
</evidence>
<dbReference type="InterPro" id="IPR043429">
    <property type="entry name" value="ArtM/GltK/GlnP/TcyL/YhdX-like"/>
</dbReference>
<evidence type="ECO:0000256" key="9">
    <source>
        <dbReference type="ARBA" id="ARBA00023136"/>
    </source>
</evidence>
<dbReference type="InterPro" id="IPR010065">
    <property type="entry name" value="AA_ABC_transptr_permease_3TM"/>
</dbReference>
<evidence type="ECO:0000256" key="6">
    <source>
        <dbReference type="ARBA" id="ARBA00022692"/>
    </source>
</evidence>
<evidence type="ECO:0000256" key="10">
    <source>
        <dbReference type="RuleBase" id="RU363032"/>
    </source>
</evidence>
<comment type="similarity">
    <text evidence="3">Belongs to the binding-protein-dependent transport system permease family. HisMQ subfamily.</text>
</comment>
<comment type="function">
    <text evidence="1">Part of the binding-protein-dependent transport system for glutamine; probably responsible for the translocation of the substrate across the membrane.</text>
</comment>
<evidence type="ECO:0000256" key="8">
    <source>
        <dbReference type="ARBA" id="ARBA00022989"/>
    </source>
</evidence>
<dbReference type="PROSITE" id="PS50928">
    <property type="entry name" value="ABC_TM1"/>
    <property type="match status" value="1"/>
</dbReference>
<evidence type="ECO:0000313" key="12">
    <source>
        <dbReference type="EMBL" id="SEQ67228.1"/>
    </source>
</evidence>